<feature type="domain" description="Cadherin" evidence="11">
    <location>
        <begin position="505"/>
        <end position="606"/>
    </location>
</feature>
<dbReference type="GO" id="GO:0005911">
    <property type="term" value="C:cell-cell junction"/>
    <property type="evidence" value="ECO:0007669"/>
    <property type="project" value="TreeGrafter"/>
</dbReference>
<dbReference type="Proteomes" id="UP000694844">
    <property type="component" value="Chromosome 3"/>
</dbReference>
<sequence length="907" mass="97689">MEKSKTTTLFVLILIWKITEIVGQCVTGTSVAGKTPTVDTHDTVGAATARTFIMSSSDDDYMIDCCGFVSAWDFHVAANTGTLYAQVWRRSGTDWQLVNQNAITVTMTDQNTLKTEPIDPAQQIPVLPGDYIGFKSTAATIPRYHRTNMGVGSSSENVIYSDTAATTAGSTDSSFIPYTVNNMEFSFKASLSPGNIPIFGTSPGSGSVTDDTAVGTLLATITATDQDALDTLSVQWTGTTPAGNAGVFSYNNNTGALTTTNQLPIGTTQLTFTATDNCANSVTHTYSLTVTNFPPVFENLPDTTSISEDIDVETQLKVLTVTDASLADTVTCSINNINPASTDLYLRYAPGTADYAIYLRAGNSLDYDTQREYVLTIDCTDTKVTVQETFTVYILRNQPPTITNLPAGSNSIEIAGSTTPIGTKIFTVNSNDPENDQLYYNMTCIPACSSFKIYDSGDILVESSLSGLTNTAYDMFIYVYDGNTLVGPRSLTVKISDLNTAPNITNLPAGIVVPENSLPSSVLYTLEKTDVNSLDTHTWTYTVSSGGSTYFSVDSSGKVMTTSTPINYETISPKTFYLTAYVSDGQASASGTLTIDVSNVNEAPSFSKSYYSITGNEGAAGDTLGTPAFVSTDPEGDTRTYSIDCPQFTLNPTTGVLSLTSDYDFDAGLPASVSCGATVSDGSLTDTATLVVNIENINDNDPTFFRSSYSFYVTSDSTVGLVIADIPATDADLGTFGDVTYTIDQTSTGGTYFRMNSDGGLYVSSDLSTFWTGTTKDIIITATDGGGKTDSTTVTIVIPGVTTTTVSTTTDRYMTFFKDTRNVAWFVACMAITTGLVVLISTFIVRYVDFSWIKRLCDRLSKKCRRKRRPKIRREPTEISYIEPSRVRTPASFTTWDAWKTNDHSFN</sequence>
<dbReference type="PRINTS" id="PR00205">
    <property type="entry name" value="CADHERIN"/>
</dbReference>
<feature type="transmembrane region" description="Helical" evidence="9">
    <location>
        <begin position="823"/>
        <end position="845"/>
    </location>
</feature>
<dbReference type="SUPFAM" id="SSF49313">
    <property type="entry name" value="Cadherin-like"/>
    <property type="match status" value="5"/>
</dbReference>
<evidence type="ECO:0000256" key="2">
    <source>
        <dbReference type="ARBA" id="ARBA00022692"/>
    </source>
</evidence>
<feature type="chain" id="PRO_5034742310" evidence="10">
    <location>
        <begin position="24"/>
        <end position="907"/>
    </location>
</feature>
<dbReference type="AlphaFoldDB" id="A0A8B8DES9"/>
<keyword evidence="6 9" id="KW-1133">Transmembrane helix</keyword>
<dbReference type="PROSITE" id="PS50268">
    <property type="entry name" value="CADHERIN_2"/>
    <property type="match status" value="5"/>
</dbReference>
<dbReference type="Pfam" id="PF00028">
    <property type="entry name" value="Cadherin"/>
    <property type="match status" value="1"/>
</dbReference>
<feature type="signal peptide" evidence="10">
    <location>
        <begin position="1"/>
        <end position="23"/>
    </location>
</feature>
<evidence type="ECO:0000256" key="10">
    <source>
        <dbReference type="SAM" id="SignalP"/>
    </source>
</evidence>
<dbReference type="PANTHER" id="PTHR24025:SF31">
    <property type="entry name" value="NEURAL-CADHERIN"/>
    <property type="match status" value="1"/>
</dbReference>
<evidence type="ECO:0000256" key="5">
    <source>
        <dbReference type="ARBA" id="ARBA00022889"/>
    </source>
</evidence>
<dbReference type="KEGG" id="cvn:111126368"/>
<keyword evidence="12" id="KW-1185">Reference proteome</keyword>
<keyword evidence="5" id="KW-0130">Cell adhesion</keyword>
<gene>
    <name evidence="13" type="primary">LOC111126368</name>
</gene>
<evidence type="ECO:0000256" key="6">
    <source>
        <dbReference type="ARBA" id="ARBA00022989"/>
    </source>
</evidence>
<evidence type="ECO:0000313" key="12">
    <source>
        <dbReference type="Proteomes" id="UP000694844"/>
    </source>
</evidence>
<feature type="domain" description="Cadherin" evidence="11">
    <location>
        <begin position="419"/>
        <end position="504"/>
    </location>
</feature>
<evidence type="ECO:0000256" key="9">
    <source>
        <dbReference type="SAM" id="Phobius"/>
    </source>
</evidence>
<reference evidence="13" key="1">
    <citation type="submission" date="2025-08" db="UniProtKB">
        <authorList>
            <consortium name="RefSeq"/>
        </authorList>
    </citation>
    <scope>IDENTIFICATION</scope>
    <source>
        <tissue evidence="13">Whole sample</tissue>
    </source>
</reference>
<keyword evidence="3" id="KW-0677">Repeat</keyword>
<dbReference type="CDD" id="cd11304">
    <property type="entry name" value="Cadherin_repeat"/>
    <property type="match status" value="4"/>
</dbReference>
<protein>
    <submittedName>
        <fullName evidence="13">Cadherin EGF LAG seven-pass G-type receptor 2-like</fullName>
    </submittedName>
</protein>
<dbReference type="RefSeq" id="XP_022326642.1">
    <property type="nucleotide sequence ID" value="XM_022470934.1"/>
</dbReference>
<feature type="domain" description="Cadherin" evidence="11">
    <location>
        <begin position="200"/>
        <end position="297"/>
    </location>
</feature>
<accession>A0A8B8DES9</accession>
<dbReference type="InterPro" id="IPR002126">
    <property type="entry name" value="Cadherin-like_dom"/>
</dbReference>
<dbReference type="PANTHER" id="PTHR24025">
    <property type="entry name" value="DESMOGLEIN FAMILY MEMBER"/>
    <property type="match status" value="1"/>
</dbReference>
<evidence type="ECO:0000256" key="7">
    <source>
        <dbReference type="ARBA" id="ARBA00023136"/>
    </source>
</evidence>
<dbReference type="OrthoDB" id="6098412at2759"/>
<keyword evidence="2 9" id="KW-0812">Transmembrane</keyword>
<dbReference type="GO" id="GO:0005509">
    <property type="term" value="F:calcium ion binding"/>
    <property type="evidence" value="ECO:0007669"/>
    <property type="project" value="UniProtKB-UniRule"/>
</dbReference>
<dbReference type="InterPro" id="IPR015919">
    <property type="entry name" value="Cadherin-like_sf"/>
</dbReference>
<feature type="domain" description="Cadherin" evidence="11">
    <location>
        <begin position="705"/>
        <end position="817"/>
    </location>
</feature>
<evidence type="ECO:0000259" key="11">
    <source>
        <dbReference type="PROSITE" id="PS50268"/>
    </source>
</evidence>
<keyword evidence="4 8" id="KW-0106">Calcium</keyword>
<dbReference type="GO" id="GO:0016020">
    <property type="term" value="C:membrane"/>
    <property type="evidence" value="ECO:0007669"/>
    <property type="project" value="UniProtKB-SubCell"/>
</dbReference>
<proteinExistence type="predicted"/>
<dbReference type="SMART" id="SM00112">
    <property type="entry name" value="CA"/>
    <property type="match status" value="3"/>
</dbReference>
<evidence type="ECO:0000313" key="13">
    <source>
        <dbReference type="RefSeq" id="XP_022326642.1"/>
    </source>
</evidence>
<evidence type="ECO:0000256" key="8">
    <source>
        <dbReference type="PROSITE-ProRule" id="PRU00043"/>
    </source>
</evidence>
<dbReference type="GO" id="GO:0007156">
    <property type="term" value="P:homophilic cell adhesion via plasma membrane adhesion molecules"/>
    <property type="evidence" value="ECO:0007669"/>
    <property type="project" value="InterPro"/>
</dbReference>
<evidence type="ECO:0000256" key="3">
    <source>
        <dbReference type="ARBA" id="ARBA00022737"/>
    </source>
</evidence>
<keyword evidence="10" id="KW-0732">Signal</keyword>
<dbReference type="GeneID" id="111126368"/>
<feature type="domain" description="Cadherin" evidence="11">
    <location>
        <begin position="611"/>
        <end position="704"/>
    </location>
</feature>
<name>A0A8B8DES9_CRAVI</name>
<evidence type="ECO:0000256" key="1">
    <source>
        <dbReference type="ARBA" id="ARBA00004370"/>
    </source>
</evidence>
<evidence type="ECO:0000256" key="4">
    <source>
        <dbReference type="ARBA" id="ARBA00022837"/>
    </source>
</evidence>
<dbReference type="Gene3D" id="2.60.40.60">
    <property type="entry name" value="Cadherins"/>
    <property type="match status" value="6"/>
</dbReference>
<organism evidence="12 13">
    <name type="scientific">Crassostrea virginica</name>
    <name type="common">Eastern oyster</name>
    <dbReference type="NCBI Taxonomy" id="6565"/>
    <lineage>
        <taxon>Eukaryota</taxon>
        <taxon>Metazoa</taxon>
        <taxon>Spiralia</taxon>
        <taxon>Lophotrochozoa</taxon>
        <taxon>Mollusca</taxon>
        <taxon>Bivalvia</taxon>
        <taxon>Autobranchia</taxon>
        <taxon>Pteriomorphia</taxon>
        <taxon>Ostreida</taxon>
        <taxon>Ostreoidea</taxon>
        <taxon>Ostreidae</taxon>
        <taxon>Crassostrea</taxon>
    </lineage>
</organism>
<comment type="subcellular location">
    <subcellularLocation>
        <location evidence="1">Membrane</location>
    </subcellularLocation>
</comment>
<dbReference type="InterPro" id="IPR050971">
    <property type="entry name" value="Cadherin-domain_protein"/>
</dbReference>
<keyword evidence="7 9" id="KW-0472">Membrane</keyword>